<dbReference type="InterPro" id="IPR013655">
    <property type="entry name" value="PAS_fold_3"/>
</dbReference>
<dbReference type="GO" id="GO:0043709">
    <property type="term" value="P:cell adhesion involved in single-species biofilm formation"/>
    <property type="evidence" value="ECO:0007669"/>
    <property type="project" value="TreeGrafter"/>
</dbReference>
<sequence length="502" mass="57091">MTGRFNQDQPLTDPDSFLPKLVSSVSDVLCTYWLSADGESHRYLFINEQVKGILGIDTDVLRESADAMFLALHPEDVVDVNTSVEASALALTPWRHQARLRVAAGHYEWFEAHGIPERQADGSTVWYSQFHNIQQYKNLEYSLRESETESAFQADFQKLIARLSTEFINRKFNTISAFTSELLNTIGDFFKVDRAYLYEFSPDYRIMDNTHEWCSDGVPSLIDSQHDVRVDEFEWWQSQIDEMVSDNRVVFVEDIGQLPAGPERILLEQQGVCSMFCVPVRVRGLVAGFFGVDSLRKRIWRKDQADLLAIVSGLLSGALERHRLESELLNQSIRNPLTGLHNRRYLMPRLDEMLSRSSRYNEQCTLAMFDLDRFKHINDSIGHLGGDFFLRTFANILIEQTREADVVARFGGEEFIVAFGDVSREGVRNIVSRIIRSVRDCDFGFEGHTLPLTVSAGIASIEDLNDIPASPDPLIRLADSRLYRAKQSGRDCLVDASGISRV</sequence>
<dbReference type="SMART" id="SM00267">
    <property type="entry name" value="GGDEF"/>
    <property type="match status" value="1"/>
</dbReference>
<comment type="caution">
    <text evidence="2">The sequence shown here is derived from an EMBL/GenBank/DDBJ whole genome shotgun (WGS) entry which is preliminary data.</text>
</comment>
<dbReference type="GO" id="GO:1902201">
    <property type="term" value="P:negative regulation of bacterial-type flagellum-dependent cell motility"/>
    <property type="evidence" value="ECO:0007669"/>
    <property type="project" value="TreeGrafter"/>
</dbReference>
<feature type="domain" description="GGDEF" evidence="1">
    <location>
        <begin position="362"/>
        <end position="498"/>
    </location>
</feature>
<dbReference type="PANTHER" id="PTHR45138">
    <property type="entry name" value="REGULATORY COMPONENTS OF SENSORY TRANSDUCTION SYSTEM"/>
    <property type="match status" value="1"/>
</dbReference>
<evidence type="ECO:0000259" key="1">
    <source>
        <dbReference type="PROSITE" id="PS50887"/>
    </source>
</evidence>
<dbReference type="InterPro" id="IPR043128">
    <property type="entry name" value="Rev_trsase/Diguanyl_cyclase"/>
</dbReference>
<dbReference type="SMART" id="SM00065">
    <property type="entry name" value="GAF"/>
    <property type="match status" value="1"/>
</dbReference>
<dbReference type="SUPFAM" id="SSF55781">
    <property type="entry name" value="GAF domain-like"/>
    <property type="match status" value="1"/>
</dbReference>
<dbReference type="InterPro" id="IPR003018">
    <property type="entry name" value="GAF"/>
</dbReference>
<accession>A0A0F9S5A7</accession>
<dbReference type="SUPFAM" id="SSF55073">
    <property type="entry name" value="Nucleotide cyclase"/>
    <property type="match status" value="1"/>
</dbReference>
<evidence type="ECO:0000313" key="2">
    <source>
        <dbReference type="EMBL" id="KKN24518.1"/>
    </source>
</evidence>
<dbReference type="InterPro" id="IPR035965">
    <property type="entry name" value="PAS-like_dom_sf"/>
</dbReference>
<dbReference type="InterPro" id="IPR029787">
    <property type="entry name" value="Nucleotide_cyclase"/>
</dbReference>
<gene>
    <name evidence="2" type="ORF">LCGC14_0894030</name>
</gene>
<reference evidence="2" key="1">
    <citation type="journal article" date="2015" name="Nature">
        <title>Complex archaea that bridge the gap between prokaryotes and eukaryotes.</title>
        <authorList>
            <person name="Spang A."/>
            <person name="Saw J.H."/>
            <person name="Jorgensen S.L."/>
            <person name="Zaremba-Niedzwiedzka K."/>
            <person name="Martijn J."/>
            <person name="Lind A.E."/>
            <person name="van Eijk R."/>
            <person name="Schleper C."/>
            <person name="Guy L."/>
            <person name="Ettema T.J."/>
        </authorList>
    </citation>
    <scope>NUCLEOTIDE SEQUENCE</scope>
</reference>
<dbReference type="InterPro" id="IPR000160">
    <property type="entry name" value="GGDEF_dom"/>
</dbReference>
<dbReference type="GO" id="GO:0052621">
    <property type="term" value="F:diguanylate cyclase activity"/>
    <property type="evidence" value="ECO:0007669"/>
    <property type="project" value="TreeGrafter"/>
</dbReference>
<dbReference type="Gene3D" id="3.30.450.40">
    <property type="match status" value="1"/>
</dbReference>
<dbReference type="InterPro" id="IPR050469">
    <property type="entry name" value="Diguanylate_Cyclase"/>
</dbReference>
<dbReference type="Pfam" id="PF01590">
    <property type="entry name" value="GAF"/>
    <property type="match status" value="1"/>
</dbReference>
<name>A0A0F9S5A7_9ZZZZ</name>
<dbReference type="SUPFAM" id="SSF55785">
    <property type="entry name" value="PYP-like sensor domain (PAS domain)"/>
    <property type="match status" value="1"/>
</dbReference>
<dbReference type="CDD" id="cd01949">
    <property type="entry name" value="GGDEF"/>
    <property type="match status" value="1"/>
</dbReference>
<dbReference type="GO" id="GO:0005886">
    <property type="term" value="C:plasma membrane"/>
    <property type="evidence" value="ECO:0007669"/>
    <property type="project" value="TreeGrafter"/>
</dbReference>
<dbReference type="FunFam" id="3.30.70.270:FF:000001">
    <property type="entry name" value="Diguanylate cyclase domain protein"/>
    <property type="match status" value="1"/>
</dbReference>
<dbReference type="PANTHER" id="PTHR45138:SF9">
    <property type="entry name" value="DIGUANYLATE CYCLASE DGCM-RELATED"/>
    <property type="match status" value="1"/>
</dbReference>
<dbReference type="Gene3D" id="3.30.450.20">
    <property type="entry name" value="PAS domain"/>
    <property type="match status" value="1"/>
</dbReference>
<dbReference type="NCBIfam" id="TIGR00254">
    <property type="entry name" value="GGDEF"/>
    <property type="match status" value="1"/>
</dbReference>
<dbReference type="AlphaFoldDB" id="A0A0F9S5A7"/>
<dbReference type="Pfam" id="PF08447">
    <property type="entry name" value="PAS_3"/>
    <property type="match status" value="1"/>
</dbReference>
<dbReference type="InterPro" id="IPR029016">
    <property type="entry name" value="GAF-like_dom_sf"/>
</dbReference>
<dbReference type="PROSITE" id="PS50887">
    <property type="entry name" value="GGDEF"/>
    <property type="match status" value="1"/>
</dbReference>
<dbReference type="EMBL" id="LAZR01002877">
    <property type="protein sequence ID" value="KKN24518.1"/>
    <property type="molecule type" value="Genomic_DNA"/>
</dbReference>
<protein>
    <recommendedName>
        <fullName evidence="1">GGDEF domain-containing protein</fullName>
    </recommendedName>
</protein>
<dbReference type="Pfam" id="PF00990">
    <property type="entry name" value="GGDEF"/>
    <property type="match status" value="1"/>
</dbReference>
<proteinExistence type="predicted"/>
<dbReference type="Gene3D" id="3.30.70.270">
    <property type="match status" value="1"/>
</dbReference>
<organism evidence="2">
    <name type="scientific">marine sediment metagenome</name>
    <dbReference type="NCBI Taxonomy" id="412755"/>
    <lineage>
        <taxon>unclassified sequences</taxon>
        <taxon>metagenomes</taxon>
        <taxon>ecological metagenomes</taxon>
    </lineage>
</organism>